<evidence type="ECO:0000256" key="1">
    <source>
        <dbReference type="SAM" id="Phobius"/>
    </source>
</evidence>
<proteinExistence type="predicted"/>
<gene>
    <name evidence="2" type="ORF">NCTC13765_01342</name>
</gene>
<evidence type="ECO:0000313" key="3">
    <source>
        <dbReference type="Proteomes" id="UP000254634"/>
    </source>
</evidence>
<dbReference type="Proteomes" id="UP000254634">
    <property type="component" value="Unassembled WGS sequence"/>
</dbReference>
<dbReference type="EMBL" id="UHFR01000005">
    <property type="protein sequence ID" value="SUN76842.1"/>
    <property type="molecule type" value="Genomic_DNA"/>
</dbReference>
<keyword evidence="1" id="KW-1133">Transmembrane helix</keyword>
<name>A0A380KXZ1_9STRE</name>
<dbReference type="STRING" id="1123307.GCA_000380065_01143"/>
<dbReference type="AlphaFoldDB" id="A0A380KXZ1"/>
<reference evidence="2" key="1">
    <citation type="submission" date="2018-06" db="EMBL/GenBank/DDBJ databases">
        <authorList>
            <consortium name="Pathogen Informatics"/>
            <person name="Doyle S."/>
        </authorList>
    </citation>
    <scope>NUCLEOTIDE SEQUENCE [LARGE SCALE GENOMIC DNA]</scope>
    <source>
        <strain evidence="2">NCTC13765</strain>
    </source>
</reference>
<keyword evidence="1" id="KW-0472">Membrane</keyword>
<accession>A0A380KXZ1</accession>
<protein>
    <submittedName>
        <fullName evidence="2">Uncharacterized protein</fullName>
    </submittedName>
</protein>
<sequence>MIIGYFILSFIGLVFLVTGITMLYWKLSLVLKSNIIKRQNKIFTIIRFYHLEKEPDLLENPELQQLGSWEYSPEGHYWKGYAKISKEALRAKLMTDYQLSPAQVIVTVPEEMKMASAQCFDADKRAWDKIILSHKKS</sequence>
<keyword evidence="3" id="KW-1185">Reference proteome</keyword>
<feature type="transmembrane region" description="Helical" evidence="1">
    <location>
        <begin position="6"/>
        <end position="25"/>
    </location>
</feature>
<dbReference type="RefSeq" id="WP_018371843.1">
    <property type="nucleotide sequence ID" value="NZ_UHFR01000005.1"/>
</dbReference>
<keyword evidence="1" id="KW-0812">Transmembrane</keyword>
<evidence type="ECO:0000313" key="2">
    <source>
        <dbReference type="EMBL" id="SUN76842.1"/>
    </source>
</evidence>
<organism evidence="2 3">
    <name type="scientific">Streptococcus massiliensis</name>
    <dbReference type="NCBI Taxonomy" id="313439"/>
    <lineage>
        <taxon>Bacteria</taxon>
        <taxon>Bacillati</taxon>
        <taxon>Bacillota</taxon>
        <taxon>Bacilli</taxon>
        <taxon>Lactobacillales</taxon>
        <taxon>Streptococcaceae</taxon>
        <taxon>Streptococcus</taxon>
    </lineage>
</organism>